<dbReference type="EMBL" id="SOAW01000001">
    <property type="protein sequence ID" value="TDT33554.1"/>
    <property type="molecule type" value="Genomic_DNA"/>
</dbReference>
<evidence type="ECO:0000256" key="1">
    <source>
        <dbReference type="SAM" id="Phobius"/>
    </source>
</evidence>
<dbReference type="OrthoDB" id="3693644at2"/>
<reference evidence="3 4" key="1">
    <citation type="submission" date="2019-03" db="EMBL/GenBank/DDBJ databases">
        <title>Genomic Encyclopedia of Archaeal and Bacterial Type Strains, Phase II (KMG-II): from individual species to whole genera.</title>
        <authorList>
            <person name="Goeker M."/>
        </authorList>
    </citation>
    <scope>NUCLEOTIDE SEQUENCE [LARGE SCALE GENOMIC DNA]</scope>
    <source>
        <strain evidence="3 4">DSM 24323</strain>
    </source>
</reference>
<dbReference type="RefSeq" id="WP_133754049.1">
    <property type="nucleotide sequence ID" value="NZ_CP171129.1"/>
</dbReference>
<dbReference type="InterPro" id="IPR003675">
    <property type="entry name" value="Rce1/LyrA-like_dom"/>
</dbReference>
<dbReference type="Proteomes" id="UP000295371">
    <property type="component" value="Unassembled WGS sequence"/>
</dbReference>
<feature type="transmembrane region" description="Helical" evidence="1">
    <location>
        <begin position="226"/>
        <end position="247"/>
    </location>
</feature>
<evidence type="ECO:0000313" key="3">
    <source>
        <dbReference type="EMBL" id="TDT33554.1"/>
    </source>
</evidence>
<keyword evidence="3" id="KW-0645">Protease</keyword>
<feature type="transmembrane region" description="Helical" evidence="1">
    <location>
        <begin position="113"/>
        <end position="130"/>
    </location>
</feature>
<evidence type="ECO:0000313" key="4">
    <source>
        <dbReference type="Proteomes" id="UP000295371"/>
    </source>
</evidence>
<feature type="domain" description="CAAX prenyl protease 2/Lysostaphin resistance protein A-like" evidence="2">
    <location>
        <begin position="117"/>
        <end position="194"/>
    </location>
</feature>
<feature type="transmembrane region" description="Helical" evidence="1">
    <location>
        <begin position="203"/>
        <end position="220"/>
    </location>
</feature>
<keyword evidence="1" id="KW-0812">Transmembrane</keyword>
<keyword evidence="3" id="KW-0378">Hydrolase</keyword>
<protein>
    <submittedName>
        <fullName evidence="3">CAAX prenyl protease-like protein</fullName>
    </submittedName>
</protein>
<feature type="transmembrane region" description="Helical" evidence="1">
    <location>
        <begin position="37"/>
        <end position="57"/>
    </location>
</feature>
<sequence length="261" mass="27359">MTRRPPLLLATLIFCLATALAAIPLWWWQPLTPEIAAAWPFASGAPLVGALAVLVTARQAGWSLPIDLAVPRTGQIGRRLVVGALVGFAVVISIIQVRIFFDWDPMPAQMSLLPLPLGVVSLITLVAVIAQEIGFRGVLQPILAERFDDRAAVVGVGVVWAAWALPGVAVIGPLQVLLLVVTQIALSALILRLGKGLRSGRTVVAIGFRWVLAMGLLVAGDEEAGVIAGMAIVAGVSVAIALVAPFVPNWARRAALGHSVV</sequence>
<feature type="transmembrane region" description="Helical" evidence="1">
    <location>
        <begin position="151"/>
        <end position="168"/>
    </location>
</feature>
<gene>
    <name evidence="3" type="ORF">CLV29_1176</name>
</gene>
<dbReference type="GO" id="GO:0080120">
    <property type="term" value="P:CAAX-box protein maturation"/>
    <property type="evidence" value="ECO:0007669"/>
    <property type="project" value="UniProtKB-ARBA"/>
</dbReference>
<keyword evidence="4" id="KW-1185">Reference proteome</keyword>
<comment type="caution">
    <text evidence="3">The sequence shown here is derived from an EMBL/GenBank/DDBJ whole genome shotgun (WGS) entry which is preliminary data.</text>
</comment>
<feature type="transmembrane region" description="Helical" evidence="1">
    <location>
        <begin position="174"/>
        <end position="191"/>
    </location>
</feature>
<proteinExistence type="predicted"/>
<name>A0A4R7J8F2_9ACTN</name>
<dbReference type="Pfam" id="PF02517">
    <property type="entry name" value="Rce1-like"/>
    <property type="match status" value="1"/>
</dbReference>
<dbReference type="GO" id="GO:0004175">
    <property type="term" value="F:endopeptidase activity"/>
    <property type="evidence" value="ECO:0007669"/>
    <property type="project" value="UniProtKB-ARBA"/>
</dbReference>
<feature type="transmembrane region" description="Helical" evidence="1">
    <location>
        <begin position="80"/>
        <end position="101"/>
    </location>
</feature>
<dbReference type="AlphaFoldDB" id="A0A4R7J8F2"/>
<keyword evidence="1" id="KW-0472">Membrane</keyword>
<organism evidence="3 4">
    <name type="scientific">Naumannella halotolerans</name>
    <dbReference type="NCBI Taxonomy" id="993414"/>
    <lineage>
        <taxon>Bacteria</taxon>
        <taxon>Bacillati</taxon>
        <taxon>Actinomycetota</taxon>
        <taxon>Actinomycetes</taxon>
        <taxon>Propionibacteriales</taxon>
        <taxon>Propionibacteriaceae</taxon>
        <taxon>Naumannella</taxon>
    </lineage>
</organism>
<evidence type="ECO:0000259" key="2">
    <source>
        <dbReference type="Pfam" id="PF02517"/>
    </source>
</evidence>
<keyword evidence="1" id="KW-1133">Transmembrane helix</keyword>
<dbReference type="GO" id="GO:0006508">
    <property type="term" value="P:proteolysis"/>
    <property type="evidence" value="ECO:0007669"/>
    <property type="project" value="UniProtKB-KW"/>
</dbReference>
<accession>A0A4R7J8F2</accession>